<keyword evidence="7" id="KW-1185">Reference proteome</keyword>
<dbReference type="Gene3D" id="1.10.357.10">
    <property type="entry name" value="Tetracycline Repressor, domain 2"/>
    <property type="match status" value="1"/>
</dbReference>
<keyword evidence="3" id="KW-0804">Transcription</keyword>
<dbReference type="PROSITE" id="PS01081">
    <property type="entry name" value="HTH_TETR_1"/>
    <property type="match status" value="1"/>
</dbReference>
<dbReference type="PROSITE" id="PS50977">
    <property type="entry name" value="HTH_TETR_2"/>
    <property type="match status" value="1"/>
</dbReference>
<evidence type="ECO:0000313" key="7">
    <source>
        <dbReference type="Proteomes" id="UP000604475"/>
    </source>
</evidence>
<dbReference type="RefSeq" id="WP_203005730.1">
    <property type="nucleotide sequence ID" value="NZ_JADWYU010000022.1"/>
</dbReference>
<dbReference type="InterPro" id="IPR050109">
    <property type="entry name" value="HTH-type_TetR-like_transc_reg"/>
</dbReference>
<dbReference type="Pfam" id="PF17754">
    <property type="entry name" value="TetR_C_14"/>
    <property type="match status" value="1"/>
</dbReference>
<proteinExistence type="predicted"/>
<name>A0A937UNP9_9ACTN</name>
<evidence type="ECO:0000256" key="1">
    <source>
        <dbReference type="ARBA" id="ARBA00023015"/>
    </source>
</evidence>
<dbReference type="PANTHER" id="PTHR30055:SF238">
    <property type="entry name" value="MYCOFACTOCIN BIOSYNTHESIS TRANSCRIPTIONAL REGULATOR MFTR-RELATED"/>
    <property type="match status" value="1"/>
</dbReference>
<dbReference type="SUPFAM" id="SSF46689">
    <property type="entry name" value="Homeodomain-like"/>
    <property type="match status" value="1"/>
</dbReference>
<dbReference type="AlphaFoldDB" id="A0A937UNP9"/>
<evidence type="ECO:0000259" key="5">
    <source>
        <dbReference type="PROSITE" id="PS50977"/>
    </source>
</evidence>
<keyword evidence="1" id="KW-0805">Transcription regulation</keyword>
<keyword evidence="2 4" id="KW-0238">DNA-binding</keyword>
<evidence type="ECO:0000256" key="3">
    <source>
        <dbReference type="ARBA" id="ARBA00023163"/>
    </source>
</evidence>
<feature type="DNA-binding region" description="H-T-H motif" evidence="4">
    <location>
        <begin position="39"/>
        <end position="58"/>
    </location>
</feature>
<dbReference type="EMBL" id="JAEACQ010000136">
    <property type="protein sequence ID" value="MBL7626475.1"/>
    <property type="molecule type" value="Genomic_DNA"/>
</dbReference>
<evidence type="ECO:0000313" key="6">
    <source>
        <dbReference type="EMBL" id="MBL7626475.1"/>
    </source>
</evidence>
<feature type="domain" description="HTH tetR-type" evidence="5">
    <location>
        <begin position="16"/>
        <end position="76"/>
    </location>
</feature>
<accession>A0A937UNP9</accession>
<dbReference type="InterPro" id="IPR009057">
    <property type="entry name" value="Homeodomain-like_sf"/>
</dbReference>
<evidence type="ECO:0000256" key="4">
    <source>
        <dbReference type="PROSITE-ProRule" id="PRU00335"/>
    </source>
</evidence>
<dbReference type="Pfam" id="PF00440">
    <property type="entry name" value="TetR_N"/>
    <property type="match status" value="1"/>
</dbReference>
<dbReference type="GO" id="GO:0000976">
    <property type="term" value="F:transcription cis-regulatory region binding"/>
    <property type="evidence" value="ECO:0007669"/>
    <property type="project" value="TreeGrafter"/>
</dbReference>
<gene>
    <name evidence="6" type="ORF">I7412_04660</name>
</gene>
<dbReference type="InterPro" id="IPR023772">
    <property type="entry name" value="DNA-bd_HTH_TetR-type_CS"/>
</dbReference>
<dbReference type="Proteomes" id="UP000604475">
    <property type="component" value="Unassembled WGS sequence"/>
</dbReference>
<dbReference type="InterPro" id="IPR041347">
    <property type="entry name" value="MftR_C"/>
</dbReference>
<reference evidence="6" key="1">
    <citation type="submission" date="2020-12" db="EMBL/GenBank/DDBJ databases">
        <title>Genomic characterization of non-nitrogen-fixing Frankia strains.</title>
        <authorList>
            <person name="Carlos-Shanley C."/>
            <person name="Guerra T."/>
            <person name="Hahn D."/>
        </authorList>
    </citation>
    <scope>NUCLEOTIDE SEQUENCE</scope>
    <source>
        <strain evidence="6">CN6</strain>
    </source>
</reference>
<dbReference type="PRINTS" id="PR00455">
    <property type="entry name" value="HTHTETR"/>
</dbReference>
<organism evidence="6 7">
    <name type="scientific">Frankia nepalensis</name>
    <dbReference type="NCBI Taxonomy" id="1836974"/>
    <lineage>
        <taxon>Bacteria</taxon>
        <taxon>Bacillati</taxon>
        <taxon>Actinomycetota</taxon>
        <taxon>Actinomycetes</taxon>
        <taxon>Frankiales</taxon>
        <taxon>Frankiaceae</taxon>
        <taxon>Frankia</taxon>
    </lineage>
</organism>
<protein>
    <submittedName>
        <fullName evidence="6">TetR family transcriptional regulator</fullName>
    </submittedName>
</protein>
<comment type="caution">
    <text evidence="6">The sequence shown here is derived from an EMBL/GenBank/DDBJ whole genome shotgun (WGS) entry which is preliminary data.</text>
</comment>
<dbReference type="Gene3D" id="1.10.10.60">
    <property type="entry name" value="Homeodomain-like"/>
    <property type="match status" value="1"/>
</dbReference>
<dbReference type="GO" id="GO:0003700">
    <property type="term" value="F:DNA-binding transcription factor activity"/>
    <property type="evidence" value="ECO:0007669"/>
    <property type="project" value="TreeGrafter"/>
</dbReference>
<sequence length="213" mass="22860">MTSQPLAAQLRAKRAEMMTAEVEAAALRLFEERGFDQVTVDEIAAEARISVRTFYRYFPAKEDVLLLKIDRGNETLRAALAARPADEPALRSLRRAVEESVSREDARLTRQWTAVVAATPVVTRTVLGAIQLKTQRTIAEFLGSRLGLAGDAMVPTMLAAAAGGVIQAARIQWFVGGGDLVARISEGLEILERGIGAEPATWSQAGGDATGPS</sequence>
<evidence type="ECO:0000256" key="2">
    <source>
        <dbReference type="ARBA" id="ARBA00023125"/>
    </source>
</evidence>
<dbReference type="PANTHER" id="PTHR30055">
    <property type="entry name" value="HTH-TYPE TRANSCRIPTIONAL REGULATOR RUTR"/>
    <property type="match status" value="1"/>
</dbReference>
<dbReference type="InterPro" id="IPR001647">
    <property type="entry name" value="HTH_TetR"/>
</dbReference>